<dbReference type="AlphaFoldDB" id="A0A6G1EEE9"/>
<sequence length="66" mass="7428">MSRRTFEMRLAAIWRASICRVVGLLVTKSSFVGVTIANSFNSQVDSWYCMLSQARKMYTIGGSSEK</sequence>
<organism evidence="1 2">
    <name type="scientific">Oryza meyeriana var. granulata</name>
    <dbReference type="NCBI Taxonomy" id="110450"/>
    <lineage>
        <taxon>Eukaryota</taxon>
        <taxon>Viridiplantae</taxon>
        <taxon>Streptophyta</taxon>
        <taxon>Embryophyta</taxon>
        <taxon>Tracheophyta</taxon>
        <taxon>Spermatophyta</taxon>
        <taxon>Magnoliopsida</taxon>
        <taxon>Liliopsida</taxon>
        <taxon>Poales</taxon>
        <taxon>Poaceae</taxon>
        <taxon>BOP clade</taxon>
        <taxon>Oryzoideae</taxon>
        <taxon>Oryzeae</taxon>
        <taxon>Oryzinae</taxon>
        <taxon>Oryza</taxon>
        <taxon>Oryza meyeriana</taxon>
    </lineage>
</organism>
<keyword evidence="2" id="KW-1185">Reference proteome</keyword>
<proteinExistence type="predicted"/>
<evidence type="ECO:0000313" key="2">
    <source>
        <dbReference type="Proteomes" id="UP000479710"/>
    </source>
</evidence>
<comment type="caution">
    <text evidence="1">The sequence shown here is derived from an EMBL/GenBank/DDBJ whole genome shotgun (WGS) entry which is preliminary data.</text>
</comment>
<accession>A0A6G1EEE9</accession>
<dbReference type="EMBL" id="SPHZ02000003">
    <property type="protein sequence ID" value="KAF0922794.1"/>
    <property type="molecule type" value="Genomic_DNA"/>
</dbReference>
<evidence type="ECO:0000313" key="1">
    <source>
        <dbReference type="EMBL" id="KAF0922794.1"/>
    </source>
</evidence>
<protein>
    <submittedName>
        <fullName evidence="1">Uncharacterized protein</fullName>
    </submittedName>
</protein>
<gene>
    <name evidence="1" type="ORF">E2562_002046</name>
</gene>
<reference evidence="1 2" key="1">
    <citation type="submission" date="2019-11" db="EMBL/GenBank/DDBJ databases">
        <title>Whole genome sequence of Oryza granulata.</title>
        <authorList>
            <person name="Li W."/>
        </authorList>
    </citation>
    <scope>NUCLEOTIDE SEQUENCE [LARGE SCALE GENOMIC DNA]</scope>
    <source>
        <strain evidence="2">cv. Menghai</strain>
        <tissue evidence="1">Leaf</tissue>
    </source>
</reference>
<dbReference type="Proteomes" id="UP000479710">
    <property type="component" value="Unassembled WGS sequence"/>
</dbReference>
<name>A0A6G1EEE9_9ORYZ</name>